<gene>
    <name evidence="6" type="primary">kduI</name>
    <name evidence="7" type="ORF">SAMN05444362_102367</name>
</gene>
<comment type="cofactor">
    <cofactor evidence="6">
        <name>Zn(2+)</name>
        <dbReference type="ChEBI" id="CHEBI:29105"/>
    </cofactor>
    <text evidence="6">Binds 1 zinc ion per subunit.</text>
</comment>
<comment type="pathway">
    <text evidence="6">Glycan metabolism; pectin degradation; 2-dehydro-3-deoxy-D-gluconate from pectin: step 4/5.</text>
</comment>
<dbReference type="HAMAP" id="MF_00687">
    <property type="entry name" value="KduI"/>
    <property type="match status" value="1"/>
</dbReference>
<feature type="binding site" evidence="6">
    <location>
        <position position="198"/>
    </location>
    <ligand>
        <name>Zn(2+)</name>
        <dbReference type="ChEBI" id="CHEBI:29105"/>
    </ligand>
</feature>
<evidence type="ECO:0000256" key="2">
    <source>
        <dbReference type="ARBA" id="ARBA00008086"/>
    </source>
</evidence>
<evidence type="ECO:0000256" key="3">
    <source>
        <dbReference type="ARBA" id="ARBA00022723"/>
    </source>
</evidence>
<evidence type="ECO:0000256" key="1">
    <source>
        <dbReference type="ARBA" id="ARBA00000552"/>
    </source>
</evidence>
<dbReference type="GO" id="GO:0042840">
    <property type="term" value="P:D-glucuronate catabolic process"/>
    <property type="evidence" value="ECO:0007669"/>
    <property type="project" value="TreeGrafter"/>
</dbReference>
<dbReference type="InterPro" id="IPR027449">
    <property type="entry name" value="KduI_N"/>
</dbReference>
<dbReference type="InterPro" id="IPR007045">
    <property type="entry name" value="KduI"/>
</dbReference>
<evidence type="ECO:0000313" key="7">
    <source>
        <dbReference type="EMBL" id="SHE86899.1"/>
    </source>
</evidence>
<evidence type="ECO:0000313" key="8">
    <source>
        <dbReference type="Proteomes" id="UP000184480"/>
    </source>
</evidence>
<keyword evidence="8" id="KW-1185">Reference proteome</keyword>
<dbReference type="GO" id="GO:0008270">
    <property type="term" value="F:zinc ion binding"/>
    <property type="evidence" value="ECO:0007669"/>
    <property type="project" value="UniProtKB-UniRule"/>
</dbReference>
<dbReference type="PIRSF" id="PIRSF006625">
    <property type="entry name" value="KduI"/>
    <property type="match status" value="1"/>
</dbReference>
<dbReference type="PANTHER" id="PTHR38461">
    <property type="entry name" value="4-DEOXY-L-THREO-5-HEXOSULOSE-URONATE KETOL-ISOMERASE"/>
    <property type="match status" value="1"/>
</dbReference>
<keyword evidence="3 6" id="KW-0479">Metal-binding</keyword>
<protein>
    <recommendedName>
        <fullName evidence="6">4-deoxy-L-threo-5-hexosulose-uronate ketol-isomerase</fullName>
        <ecNumber evidence="6">5.3.1.17</ecNumber>
    </recommendedName>
    <alternativeName>
        <fullName evidence="6">5-keto-4-deoxyuronate isomerase</fullName>
    </alternativeName>
    <alternativeName>
        <fullName evidence="6">DKI isomerase</fullName>
    </alternativeName>
</protein>
<name>A0A1M4X079_9BACT</name>
<dbReference type="RefSeq" id="WP_062176039.1">
    <property type="nucleotide sequence ID" value="NZ_BBXL01000002.1"/>
</dbReference>
<dbReference type="GO" id="GO:0008697">
    <property type="term" value="F:4-deoxy-L-threo-5-hexosulose-uronate ketol-isomerase activity"/>
    <property type="evidence" value="ECO:0007669"/>
    <property type="project" value="UniProtKB-UniRule"/>
</dbReference>
<comment type="catalytic activity">
    <reaction evidence="1 6">
        <text>5-dehydro-4-deoxy-D-glucuronate = 3-deoxy-D-glycero-2,5-hexodiulosonate</text>
        <dbReference type="Rhea" id="RHEA:23896"/>
        <dbReference type="ChEBI" id="CHEBI:17117"/>
        <dbReference type="ChEBI" id="CHEBI:29071"/>
        <dbReference type="EC" id="5.3.1.17"/>
    </reaction>
</comment>
<keyword evidence="5 6" id="KW-0413">Isomerase</keyword>
<feature type="binding site" evidence="6">
    <location>
        <position position="247"/>
    </location>
    <ligand>
        <name>Zn(2+)</name>
        <dbReference type="ChEBI" id="CHEBI:29105"/>
    </ligand>
</feature>
<dbReference type="InterPro" id="IPR014710">
    <property type="entry name" value="RmlC-like_jellyroll"/>
</dbReference>
<dbReference type="UniPathway" id="UPA00545">
    <property type="reaction ID" value="UER00826"/>
</dbReference>
<dbReference type="InterPro" id="IPR011051">
    <property type="entry name" value="RmlC_Cupin_sf"/>
</dbReference>
<dbReference type="Gene3D" id="2.60.120.10">
    <property type="entry name" value="Jelly Rolls"/>
    <property type="match status" value="1"/>
</dbReference>
<dbReference type="PANTHER" id="PTHR38461:SF1">
    <property type="entry name" value="4-DEOXY-L-THREO-5-HEXOSULOSE-URONATE KETOL-ISOMERASE"/>
    <property type="match status" value="1"/>
</dbReference>
<sequence length="280" mass="31837">MKTVIEERWGTHPNDVKNYDTTQLRNEFLVEKLFEADAVLMTYTHNDRLVIGGALPVKEALKLETVDLIRSEYFCERRELGIICIEGEGSVVVDGTEYKLGFKDAVYVGRGSKEVIFKSNDSSKPAKFYFASSPAHKAYPTAQITSEMRRTRDLGVKATSNERLLNQIILSEIVPCCQLQMGMTELKEGSVWNTMPPHTHSRRMEAYFYFKVPEGQAVCHFMGQPQETRHIFMGNEQAVISPSWSIHSAAGTSNYTFIWAMCGENLDYDDMDTFTADKLR</sequence>
<evidence type="ECO:0000256" key="5">
    <source>
        <dbReference type="ARBA" id="ARBA00023235"/>
    </source>
</evidence>
<dbReference type="Pfam" id="PF04962">
    <property type="entry name" value="KduI"/>
    <property type="match status" value="1"/>
</dbReference>
<keyword evidence="4 6" id="KW-0862">Zinc</keyword>
<dbReference type="CDD" id="cd20294">
    <property type="entry name" value="cupin_KduI_N"/>
    <property type="match status" value="1"/>
</dbReference>
<feature type="binding site" evidence="6">
    <location>
        <position position="200"/>
    </location>
    <ligand>
        <name>Zn(2+)</name>
        <dbReference type="ChEBI" id="CHEBI:29105"/>
    </ligand>
</feature>
<dbReference type="GO" id="GO:0045490">
    <property type="term" value="P:pectin catabolic process"/>
    <property type="evidence" value="ECO:0007669"/>
    <property type="project" value="UniProtKB-UniRule"/>
</dbReference>
<dbReference type="CDD" id="cd20491">
    <property type="entry name" value="cupin_KduI_C"/>
    <property type="match status" value="1"/>
</dbReference>
<dbReference type="STRING" id="1346286.SAMN05444362_102367"/>
<comment type="function">
    <text evidence="6">Catalyzes the isomerization of 5-dehydro-4-deoxy-D-glucuronate to 3-deoxy-D-glycero-2,5-hexodiulosonate.</text>
</comment>
<organism evidence="7 8">
    <name type="scientific">Dysgonomonas macrotermitis</name>
    <dbReference type="NCBI Taxonomy" id="1346286"/>
    <lineage>
        <taxon>Bacteria</taxon>
        <taxon>Pseudomonadati</taxon>
        <taxon>Bacteroidota</taxon>
        <taxon>Bacteroidia</taxon>
        <taxon>Bacteroidales</taxon>
        <taxon>Dysgonomonadaceae</taxon>
        <taxon>Dysgonomonas</taxon>
    </lineage>
</organism>
<comment type="similarity">
    <text evidence="2 6">Belongs to the KduI family.</text>
</comment>
<dbReference type="SUPFAM" id="SSF51182">
    <property type="entry name" value="RmlC-like cupins"/>
    <property type="match status" value="1"/>
</dbReference>
<dbReference type="AlphaFoldDB" id="A0A1M4X079"/>
<dbReference type="OrthoDB" id="9770644at2"/>
<dbReference type="Gene3D" id="2.60.120.520">
    <property type="entry name" value="pectin degrading enzyme 5-keto 4- deoxyuronate isomerase, domain 1"/>
    <property type="match status" value="1"/>
</dbReference>
<dbReference type="InterPro" id="IPR021120">
    <property type="entry name" value="KduI/IolB_isomerase"/>
</dbReference>
<accession>A0A1M4X079</accession>
<dbReference type="EMBL" id="FQUC01000002">
    <property type="protein sequence ID" value="SHE86899.1"/>
    <property type="molecule type" value="Genomic_DNA"/>
</dbReference>
<dbReference type="EC" id="5.3.1.17" evidence="6"/>
<evidence type="ECO:0000256" key="4">
    <source>
        <dbReference type="ARBA" id="ARBA00022833"/>
    </source>
</evidence>
<proteinExistence type="inferred from homology"/>
<dbReference type="NCBIfam" id="NF002091">
    <property type="entry name" value="PRK00924.1"/>
    <property type="match status" value="1"/>
</dbReference>
<reference evidence="8" key="1">
    <citation type="submission" date="2016-11" db="EMBL/GenBank/DDBJ databases">
        <authorList>
            <person name="Varghese N."/>
            <person name="Submissions S."/>
        </authorList>
    </citation>
    <scope>NUCLEOTIDE SEQUENCE [LARGE SCALE GENOMIC DNA]</scope>
    <source>
        <strain evidence="8">DSM 27370</strain>
    </source>
</reference>
<feature type="binding site" evidence="6">
    <location>
        <position position="205"/>
    </location>
    <ligand>
        <name>Zn(2+)</name>
        <dbReference type="ChEBI" id="CHEBI:29105"/>
    </ligand>
</feature>
<evidence type="ECO:0000256" key="6">
    <source>
        <dbReference type="HAMAP-Rule" id="MF_00687"/>
    </source>
</evidence>
<dbReference type="Proteomes" id="UP000184480">
    <property type="component" value="Unassembled WGS sequence"/>
</dbReference>
<dbReference type="GO" id="GO:0019698">
    <property type="term" value="P:D-galacturonate catabolic process"/>
    <property type="evidence" value="ECO:0007669"/>
    <property type="project" value="TreeGrafter"/>
</dbReference>